<evidence type="ECO:0000313" key="2">
    <source>
        <dbReference type="EMBL" id="MDQ0493986.1"/>
    </source>
</evidence>
<name>A0ABU0KX15_9BACL</name>
<sequence length="176" mass="20316">MWIQRLLLLAPEVMRLLPEAWLALGWARLRQLRPFEDYSGQWGLRMEETSWKCNGWQEQYIRHISHAVELASRYTPWHSSCLVQAIAAMTLLRRRKLDCTLYLGTAKNAAGRLAAHAWVRSGPIYVTGEREMGAFTVVGIFGRRAVTATQTKIENKGRFLHECDETKGCSKNRRRI</sequence>
<proteinExistence type="predicted"/>
<dbReference type="NCBIfam" id="NF033537">
    <property type="entry name" value="lasso_biosyn_B2"/>
    <property type="match status" value="1"/>
</dbReference>
<feature type="domain" description="Microcin J25-processing protein McjB C-terminal" evidence="1">
    <location>
        <begin position="55"/>
        <end position="138"/>
    </location>
</feature>
<dbReference type="InterPro" id="IPR053521">
    <property type="entry name" value="McjB-like"/>
</dbReference>
<dbReference type="RefSeq" id="WP_152380782.1">
    <property type="nucleotide sequence ID" value="NZ_CP045298.1"/>
</dbReference>
<evidence type="ECO:0000259" key="1">
    <source>
        <dbReference type="Pfam" id="PF13471"/>
    </source>
</evidence>
<dbReference type="EMBL" id="JAUSWA010000010">
    <property type="protein sequence ID" value="MDQ0493986.1"/>
    <property type="molecule type" value="Genomic_DNA"/>
</dbReference>
<dbReference type="Pfam" id="PF13471">
    <property type="entry name" value="Transglut_core3"/>
    <property type="match status" value="1"/>
</dbReference>
<gene>
    <name evidence="2" type="ORF">QOZ95_002149</name>
</gene>
<evidence type="ECO:0000313" key="3">
    <source>
        <dbReference type="Proteomes" id="UP001242811"/>
    </source>
</evidence>
<organism evidence="2 3">
    <name type="scientific">Paenibacillus brasilensis</name>
    <dbReference type="NCBI Taxonomy" id="128574"/>
    <lineage>
        <taxon>Bacteria</taxon>
        <taxon>Bacillati</taxon>
        <taxon>Bacillota</taxon>
        <taxon>Bacilli</taxon>
        <taxon>Bacillales</taxon>
        <taxon>Paenibacillaceae</taxon>
        <taxon>Paenibacillus</taxon>
    </lineage>
</organism>
<protein>
    <recommendedName>
        <fullName evidence="1">Microcin J25-processing protein McjB C-terminal domain-containing protein</fullName>
    </recommendedName>
</protein>
<comment type="caution">
    <text evidence="2">The sequence shown here is derived from an EMBL/GenBank/DDBJ whole genome shotgun (WGS) entry which is preliminary data.</text>
</comment>
<dbReference type="Proteomes" id="UP001242811">
    <property type="component" value="Unassembled WGS sequence"/>
</dbReference>
<accession>A0ABU0KX15</accession>
<reference evidence="2 3" key="1">
    <citation type="submission" date="2023-07" db="EMBL/GenBank/DDBJ databases">
        <title>Genomic Encyclopedia of Type Strains, Phase IV (KMG-IV): sequencing the most valuable type-strain genomes for metagenomic binning, comparative biology and taxonomic classification.</title>
        <authorList>
            <person name="Goeker M."/>
        </authorList>
    </citation>
    <scope>NUCLEOTIDE SEQUENCE [LARGE SCALE GENOMIC DNA]</scope>
    <source>
        <strain evidence="2 3">DSM 14914</strain>
    </source>
</reference>
<keyword evidence="3" id="KW-1185">Reference proteome</keyword>
<dbReference type="InterPro" id="IPR032708">
    <property type="entry name" value="McjB_C"/>
</dbReference>